<dbReference type="AlphaFoldDB" id="A0A816L3R7"/>
<evidence type="ECO:0000313" key="1">
    <source>
        <dbReference type="EMBL" id="CAF1930075.1"/>
    </source>
</evidence>
<dbReference type="EMBL" id="HG994369">
    <property type="protein sequence ID" value="CAF1930075.1"/>
    <property type="molecule type" value="Genomic_DNA"/>
</dbReference>
<accession>A0A816L3R7</accession>
<protein>
    <submittedName>
        <fullName evidence="1">(rape) hypothetical protein</fullName>
    </submittedName>
</protein>
<proteinExistence type="predicted"/>
<dbReference type="Proteomes" id="UP001295469">
    <property type="component" value="Chromosome C05"/>
</dbReference>
<gene>
    <name evidence="1" type="ORF">DARMORV10_C05P36730.1</name>
</gene>
<feature type="non-terminal residue" evidence="1">
    <location>
        <position position="89"/>
    </location>
</feature>
<feature type="non-terminal residue" evidence="1">
    <location>
        <position position="1"/>
    </location>
</feature>
<reference evidence="1" key="1">
    <citation type="submission" date="2021-01" db="EMBL/GenBank/DDBJ databases">
        <authorList>
            <consortium name="Genoscope - CEA"/>
            <person name="William W."/>
        </authorList>
    </citation>
    <scope>NUCLEOTIDE SEQUENCE</scope>
</reference>
<sequence length="89" mass="10072">HLKISFTSPWLMSLVQQLTFQQTFSTKPSPESPWTSPLGGLKPLCRTLSHVSTLWPEEWKATKSCATTKEPSSPKHVPIFFSRISSKRT</sequence>
<name>A0A816L3R7_BRANA</name>
<organism evidence="1">
    <name type="scientific">Brassica napus</name>
    <name type="common">Rape</name>
    <dbReference type="NCBI Taxonomy" id="3708"/>
    <lineage>
        <taxon>Eukaryota</taxon>
        <taxon>Viridiplantae</taxon>
        <taxon>Streptophyta</taxon>
        <taxon>Embryophyta</taxon>
        <taxon>Tracheophyta</taxon>
        <taxon>Spermatophyta</taxon>
        <taxon>Magnoliopsida</taxon>
        <taxon>eudicotyledons</taxon>
        <taxon>Gunneridae</taxon>
        <taxon>Pentapetalae</taxon>
        <taxon>rosids</taxon>
        <taxon>malvids</taxon>
        <taxon>Brassicales</taxon>
        <taxon>Brassicaceae</taxon>
        <taxon>Brassiceae</taxon>
        <taxon>Brassica</taxon>
    </lineage>
</organism>